<feature type="domain" description="Mce/MlaD" evidence="3">
    <location>
        <begin position="44"/>
        <end position="118"/>
    </location>
</feature>
<feature type="signal peptide" evidence="2">
    <location>
        <begin position="1"/>
        <end position="23"/>
    </location>
</feature>
<dbReference type="Proteomes" id="UP001205740">
    <property type="component" value="Unassembled WGS sequence"/>
</dbReference>
<dbReference type="PANTHER" id="PTHR33371">
    <property type="entry name" value="INTERMEMBRANE PHOSPHOLIPID TRANSPORT SYSTEM BINDING PROTEIN MLAD-RELATED"/>
    <property type="match status" value="1"/>
</dbReference>
<dbReference type="InterPro" id="IPR003399">
    <property type="entry name" value="Mce/MlaD"/>
</dbReference>
<name>A0ABT1H3B7_9NOCA</name>
<sequence length="426" mass="43944">MSARSVRLAAGTALCAAVLTTSACSFQGLNSLPVPGAQGTGDGSYELTAVLPNAANLVENAPVLMNDATVGSVGKTTVENWKARIALRLDKGTRVPQGSYAVVGLTSVLGSLNLQIVQPQNPSGEVLPPGGRLTSANCPEQAEVATPDNRPAIADVTQAQQVSQCTYPTVEQVLSSLSVVLNGGGLAQIGDVVHELSSALNGREDTIRALIPRLATLVSDLNDQRDDIIDAISGIDRLAASINAQQPAVDHALNQLPASLKLLVDQRSNLTDTLGSTGRLSRTVDDILDANRQDITTIVSNLRPVLGALQDSGQSLTRSLGILITFPFGESVIPKIVKGDFVNGTINLDLTNGRLGRGLFRSLGLNNPASVYGPEAALGTPAGAAKRNVNPFLAPLQDDTGATSSPAQDTPAAPATPKPASSGGRP</sequence>
<organism evidence="5 6">
    <name type="scientific">Williamsia serinedens</name>
    <dbReference type="NCBI Taxonomy" id="391736"/>
    <lineage>
        <taxon>Bacteria</taxon>
        <taxon>Bacillati</taxon>
        <taxon>Actinomycetota</taxon>
        <taxon>Actinomycetes</taxon>
        <taxon>Mycobacteriales</taxon>
        <taxon>Nocardiaceae</taxon>
        <taxon>Williamsia</taxon>
    </lineage>
</organism>
<evidence type="ECO:0000259" key="4">
    <source>
        <dbReference type="Pfam" id="PF11887"/>
    </source>
</evidence>
<dbReference type="InterPro" id="IPR024516">
    <property type="entry name" value="Mce_C"/>
</dbReference>
<feature type="region of interest" description="Disordered" evidence="1">
    <location>
        <begin position="389"/>
        <end position="426"/>
    </location>
</feature>
<gene>
    <name evidence="5" type="ORF">LX12_002933</name>
</gene>
<proteinExistence type="predicted"/>
<comment type="caution">
    <text evidence="5">The sequence shown here is derived from an EMBL/GenBank/DDBJ whole genome shotgun (WGS) entry which is preliminary data.</text>
</comment>
<evidence type="ECO:0000256" key="1">
    <source>
        <dbReference type="SAM" id="MobiDB-lite"/>
    </source>
</evidence>
<dbReference type="Pfam" id="PF02470">
    <property type="entry name" value="MlaD"/>
    <property type="match status" value="1"/>
</dbReference>
<dbReference type="RefSeq" id="WP_253655313.1">
    <property type="nucleotide sequence ID" value="NZ_BAAAOE010000001.1"/>
</dbReference>
<evidence type="ECO:0000259" key="3">
    <source>
        <dbReference type="Pfam" id="PF02470"/>
    </source>
</evidence>
<evidence type="ECO:0000313" key="5">
    <source>
        <dbReference type="EMBL" id="MCP2161734.1"/>
    </source>
</evidence>
<dbReference type="Pfam" id="PF11887">
    <property type="entry name" value="Mce4_CUP1"/>
    <property type="match status" value="1"/>
</dbReference>
<evidence type="ECO:0000313" key="6">
    <source>
        <dbReference type="Proteomes" id="UP001205740"/>
    </source>
</evidence>
<dbReference type="PROSITE" id="PS51257">
    <property type="entry name" value="PROKAR_LIPOPROTEIN"/>
    <property type="match status" value="1"/>
</dbReference>
<evidence type="ECO:0000256" key="2">
    <source>
        <dbReference type="SAM" id="SignalP"/>
    </source>
</evidence>
<keyword evidence="2" id="KW-0732">Signal</keyword>
<protein>
    <submittedName>
        <fullName evidence="5">Phospholipid/cholesterol/gamma-HCH transport system substrate-binding protein</fullName>
    </submittedName>
</protein>
<dbReference type="PANTHER" id="PTHR33371:SF15">
    <property type="entry name" value="LIPOPROTEIN LPRN"/>
    <property type="match status" value="1"/>
</dbReference>
<feature type="chain" id="PRO_5045680929" evidence="2">
    <location>
        <begin position="24"/>
        <end position="426"/>
    </location>
</feature>
<feature type="domain" description="Mammalian cell entry C-terminal" evidence="4">
    <location>
        <begin position="170"/>
        <end position="311"/>
    </location>
</feature>
<dbReference type="EMBL" id="JAMTCG010000005">
    <property type="protein sequence ID" value="MCP2161734.1"/>
    <property type="molecule type" value="Genomic_DNA"/>
</dbReference>
<feature type="compositionally biased region" description="Low complexity" evidence="1">
    <location>
        <begin position="402"/>
        <end position="426"/>
    </location>
</feature>
<keyword evidence="6" id="KW-1185">Reference proteome</keyword>
<reference evidence="5 6" key="1">
    <citation type="submission" date="2022-06" db="EMBL/GenBank/DDBJ databases">
        <title>Genomic Encyclopedia of Archaeal and Bacterial Type Strains, Phase II (KMG-II): from individual species to whole genera.</title>
        <authorList>
            <person name="Goeker M."/>
        </authorList>
    </citation>
    <scope>NUCLEOTIDE SEQUENCE [LARGE SCALE GENOMIC DNA]</scope>
    <source>
        <strain evidence="5 6">DSM 45037</strain>
    </source>
</reference>
<accession>A0ABT1H3B7</accession>
<dbReference type="InterPro" id="IPR052336">
    <property type="entry name" value="MlaD_Phospholipid_Transporter"/>
</dbReference>